<dbReference type="AlphaFoldDB" id="A0AAE3K9K7"/>
<keyword evidence="2" id="KW-1133">Transmembrane helix</keyword>
<proteinExistence type="predicted"/>
<evidence type="ECO:0000259" key="3">
    <source>
        <dbReference type="Pfam" id="PF16926"/>
    </source>
</evidence>
<dbReference type="EMBL" id="JAKRVX010000008">
    <property type="protein sequence ID" value="MCL9818171.1"/>
    <property type="molecule type" value="Genomic_DNA"/>
</dbReference>
<protein>
    <recommendedName>
        <fullName evidence="3">Archaeal histidine kinase 4TM domain-containing protein</fullName>
    </recommendedName>
</protein>
<reference evidence="4" key="1">
    <citation type="journal article" date="2022" name="Syst. Appl. Microbiol.">
        <title>Natronocalculus amylovorans gen. nov., sp. nov., and Natranaeroarchaeum aerophilus sp. nov., dominant culturable amylolytic natronoarchaea from hypersaline soda lakes in southwestern Siberia.</title>
        <authorList>
            <person name="Sorokin D.Y."/>
            <person name="Elcheninov A.G."/>
            <person name="Khizhniak T.V."/>
            <person name="Koenen M."/>
            <person name="Bale N.J."/>
            <person name="Damste J.S.S."/>
            <person name="Kublanov I.V."/>
        </authorList>
    </citation>
    <scope>NUCLEOTIDE SEQUENCE</scope>
    <source>
        <strain evidence="4">AArc-St2</strain>
    </source>
</reference>
<dbReference type="RefSeq" id="WP_250585661.1">
    <property type="nucleotide sequence ID" value="NZ_JAKRVX010000008.1"/>
</dbReference>
<evidence type="ECO:0000313" key="4">
    <source>
        <dbReference type="EMBL" id="MCL9818171.1"/>
    </source>
</evidence>
<dbReference type="InterPro" id="IPR031623">
    <property type="entry name" value="HisKA_4TM"/>
</dbReference>
<dbReference type="Pfam" id="PF16926">
    <property type="entry name" value="HisKA_4TM"/>
    <property type="match status" value="1"/>
</dbReference>
<evidence type="ECO:0000256" key="1">
    <source>
        <dbReference type="SAM" id="MobiDB-lite"/>
    </source>
</evidence>
<keyword evidence="5" id="KW-1185">Reference proteome</keyword>
<gene>
    <name evidence="4" type="ORF">AArcSt2_14605</name>
</gene>
<organism evidence="4 5">
    <name type="scientific">Natronocalculus amylovorans</name>
    <dbReference type="NCBI Taxonomy" id="2917812"/>
    <lineage>
        <taxon>Archaea</taxon>
        <taxon>Methanobacteriati</taxon>
        <taxon>Methanobacteriota</taxon>
        <taxon>Stenosarchaea group</taxon>
        <taxon>Halobacteria</taxon>
        <taxon>Halobacteriales</taxon>
        <taxon>Haloferacaceae</taxon>
        <taxon>Natronocalculus</taxon>
    </lineage>
</organism>
<feature type="region of interest" description="Disordered" evidence="1">
    <location>
        <begin position="130"/>
        <end position="154"/>
    </location>
</feature>
<keyword evidence="2" id="KW-0472">Membrane</keyword>
<keyword evidence="2" id="KW-0812">Transmembrane</keyword>
<feature type="transmembrane region" description="Helical" evidence="2">
    <location>
        <begin position="12"/>
        <end position="37"/>
    </location>
</feature>
<name>A0AAE3K9K7_9EURY</name>
<reference evidence="4" key="2">
    <citation type="submission" date="2022-02" db="EMBL/GenBank/DDBJ databases">
        <authorList>
            <person name="Elcheninov A.G."/>
            <person name="Sorokin D.Y."/>
            <person name="Kublanov I.V."/>
        </authorList>
    </citation>
    <scope>NUCLEOTIDE SEQUENCE</scope>
    <source>
        <strain evidence="4">AArc-St2</strain>
    </source>
</reference>
<accession>A0AAE3K9K7</accession>
<feature type="transmembrane region" description="Helical" evidence="2">
    <location>
        <begin position="43"/>
        <end position="65"/>
    </location>
</feature>
<comment type="caution">
    <text evidence="4">The sequence shown here is derived from an EMBL/GenBank/DDBJ whole genome shotgun (WGS) entry which is preliminary data.</text>
</comment>
<evidence type="ECO:0000256" key="2">
    <source>
        <dbReference type="SAM" id="Phobius"/>
    </source>
</evidence>
<dbReference type="Proteomes" id="UP001203207">
    <property type="component" value="Unassembled WGS sequence"/>
</dbReference>
<sequence>MIHRRTILSSYPFAELVITTLGSILFLTAIFTSLIYSDPLIHWLSQLFVSIGIPTILIIIGFKIEHLEFTASEQIEVLKWTVSGVCVSGLLSSFIIIHQTVEGTILSEPGYIVLVCGSVGAVAGTTAGVTENQGESPRLESWMNPTTHDANRER</sequence>
<evidence type="ECO:0000313" key="5">
    <source>
        <dbReference type="Proteomes" id="UP001203207"/>
    </source>
</evidence>
<feature type="domain" description="Archaeal histidine kinase 4TM" evidence="3">
    <location>
        <begin position="52"/>
        <end position="131"/>
    </location>
</feature>